<evidence type="ECO:0000256" key="10">
    <source>
        <dbReference type="ARBA" id="ARBA00022840"/>
    </source>
</evidence>
<feature type="compositionally biased region" description="Polar residues" evidence="14">
    <location>
        <begin position="23"/>
        <end position="33"/>
    </location>
</feature>
<dbReference type="CDD" id="cd06614">
    <property type="entry name" value="STKc_PAK"/>
    <property type="match status" value="1"/>
</dbReference>
<dbReference type="InterPro" id="IPR000719">
    <property type="entry name" value="Prot_kinase_dom"/>
</dbReference>
<dbReference type="Gene3D" id="3.90.810.10">
    <property type="entry name" value="CRIB domain"/>
    <property type="match status" value="1"/>
</dbReference>
<feature type="region of interest" description="Disordered" evidence="14">
    <location>
        <begin position="21"/>
        <end position="61"/>
    </location>
</feature>
<dbReference type="PROSITE" id="PS00108">
    <property type="entry name" value="PROTEIN_KINASE_ST"/>
    <property type="match status" value="1"/>
</dbReference>
<feature type="compositionally biased region" description="Pro residues" evidence="14">
    <location>
        <begin position="193"/>
        <end position="203"/>
    </location>
</feature>
<evidence type="ECO:0000256" key="8">
    <source>
        <dbReference type="ARBA" id="ARBA00022741"/>
    </source>
</evidence>
<name>A0A6A6UE18_9PEZI</name>
<dbReference type="GO" id="GO:0005737">
    <property type="term" value="C:cytoplasm"/>
    <property type="evidence" value="ECO:0007669"/>
    <property type="project" value="UniProtKB-SubCell"/>
</dbReference>
<dbReference type="Gene3D" id="1.10.510.10">
    <property type="entry name" value="Transferase(Phosphotransferase) domain 1"/>
    <property type="match status" value="1"/>
</dbReference>
<protein>
    <recommendedName>
        <fullName evidence="3">non-specific serine/threonine protein kinase</fullName>
        <ecNumber evidence="3">2.7.11.1</ecNumber>
    </recommendedName>
</protein>
<dbReference type="CDD" id="cd01093">
    <property type="entry name" value="CRIB_PAK_like"/>
    <property type="match status" value="1"/>
</dbReference>
<dbReference type="Pfam" id="PF00786">
    <property type="entry name" value="PBD"/>
    <property type="match status" value="1"/>
</dbReference>
<feature type="compositionally biased region" description="Basic and acidic residues" evidence="14">
    <location>
        <begin position="40"/>
        <end position="53"/>
    </location>
</feature>
<evidence type="ECO:0000256" key="14">
    <source>
        <dbReference type="SAM" id="MobiDB-lite"/>
    </source>
</evidence>
<evidence type="ECO:0000256" key="9">
    <source>
        <dbReference type="ARBA" id="ARBA00022777"/>
    </source>
</evidence>
<feature type="binding site" evidence="13">
    <location>
        <position position="377"/>
    </location>
    <ligand>
        <name>ATP</name>
        <dbReference type="ChEBI" id="CHEBI:30616"/>
    </ligand>
</feature>
<dbReference type="Pfam" id="PF00069">
    <property type="entry name" value="Pkinase"/>
    <property type="match status" value="1"/>
</dbReference>
<dbReference type="InterPro" id="IPR033923">
    <property type="entry name" value="PAK_BD"/>
</dbReference>
<keyword evidence="5" id="KW-0589">Pheromone response</keyword>
<organism evidence="16 17">
    <name type="scientific">Microthyrium microscopicum</name>
    <dbReference type="NCBI Taxonomy" id="703497"/>
    <lineage>
        <taxon>Eukaryota</taxon>
        <taxon>Fungi</taxon>
        <taxon>Dikarya</taxon>
        <taxon>Ascomycota</taxon>
        <taxon>Pezizomycotina</taxon>
        <taxon>Dothideomycetes</taxon>
        <taxon>Dothideomycetes incertae sedis</taxon>
        <taxon>Microthyriales</taxon>
        <taxon>Microthyriaceae</taxon>
        <taxon>Microthyrium</taxon>
    </lineage>
</organism>
<comment type="catalytic activity">
    <reaction evidence="12">
        <text>L-seryl-[protein] + ATP = O-phospho-L-seryl-[protein] + ADP + H(+)</text>
        <dbReference type="Rhea" id="RHEA:17989"/>
        <dbReference type="Rhea" id="RHEA-COMP:9863"/>
        <dbReference type="Rhea" id="RHEA-COMP:11604"/>
        <dbReference type="ChEBI" id="CHEBI:15378"/>
        <dbReference type="ChEBI" id="CHEBI:29999"/>
        <dbReference type="ChEBI" id="CHEBI:30616"/>
        <dbReference type="ChEBI" id="CHEBI:83421"/>
        <dbReference type="ChEBI" id="CHEBI:456216"/>
        <dbReference type="EC" id="2.7.11.1"/>
    </reaction>
</comment>
<evidence type="ECO:0000256" key="4">
    <source>
        <dbReference type="ARBA" id="ARBA00022490"/>
    </source>
</evidence>
<dbReference type="GO" id="GO:0019236">
    <property type="term" value="P:response to pheromone"/>
    <property type="evidence" value="ECO:0007669"/>
    <property type="project" value="UniProtKB-KW"/>
</dbReference>
<evidence type="ECO:0000256" key="12">
    <source>
        <dbReference type="ARBA" id="ARBA00048679"/>
    </source>
</evidence>
<sequence length="629" mass="68742">MGKIKRLSDGAKEGSRRKLFSLFKSSPNTSRRPTISAPRDATHLTHVEIDSETGKFTGLPPEWQRTLESAGITTEEQMRNPEAAMNVMNFYESKDQDNDSVFHKFDNAKYHHSPSLPTPSYAYPASISPASSGGLSPIVPASPMFPRNTPDSFENPRVAPAPPGRMNGGLVPSRPAPRPPGGGVTSPIIPLRAAPPAPAPVLPPGTHHEGVGGYHRYPPGTPVEPVGPPTLSRTRSNTGQVQSPYGAGAMGIGNSHGGQYHLPSPSQNAFAQSQLERSQSSRHLQRQHTAPAPATQQPMQNIAVAAQQPKVPQPVPENQARARPRPKQSVDIVAKLREIVSPQDPNTLYRDFNKIGQGASGGVYTAYDSTNRIVAIKQMNLDAQPKKDLIVNEILVMKESQHPNIVNFLDSFLIKGDLWVVMEFMEGGSLTDVVTYNMMSEGQIAAVCRETLLGLQHLHNKGVIHRDIKSDNVLLSLEGNIKLTDFGFCAQIDQAHAKRTTMVGTPYWMAPEVVKRSEYGRKIDIWSLGIMAIEMIEGEPPYLNESPLRALFLIATNGTPEIKNPENLSVTFKDFLNAALTVEPRDRASADGLLQHAFMNFASPLDSLSPLVKAARHAREEEKRKKQSS</sequence>
<keyword evidence="8 13" id="KW-0547">Nucleotide-binding</keyword>
<dbReference type="InterPro" id="IPR008271">
    <property type="entry name" value="Ser/Thr_kinase_AS"/>
</dbReference>
<proteinExistence type="inferred from homology"/>
<comment type="subcellular location">
    <subcellularLocation>
        <location evidence="1">Cytoplasm</location>
    </subcellularLocation>
</comment>
<reference evidence="16" key="1">
    <citation type="journal article" date="2020" name="Stud. Mycol.">
        <title>101 Dothideomycetes genomes: a test case for predicting lifestyles and emergence of pathogens.</title>
        <authorList>
            <person name="Haridas S."/>
            <person name="Albert R."/>
            <person name="Binder M."/>
            <person name="Bloem J."/>
            <person name="Labutti K."/>
            <person name="Salamov A."/>
            <person name="Andreopoulos B."/>
            <person name="Baker S."/>
            <person name="Barry K."/>
            <person name="Bills G."/>
            <person name="Bluhm B."/>
            <person name="Cannon C."/>
            <person name="Castanera R."/>
            <person name="Culley D."/>
            <person name="Daum C."/>
            <person name="Ezra D."/>
            <person name="Gonzalez J."/>
            <person name="Henrissat B."/>
            <person name="Kuo A."/>
            <person name="Liang C."/>
            <person name="Lipzen A."/>
            <person name="Lutzoni F."/>
            <person name="Magnuson J."/>
            <person name="Mondo S."/>
            <person name="Nolan M."/>
            <person name="Ohm R."/>
            <person name="Pangilinan J."/>
            <person name="Park H.-J."/>
            <person name="Ramirez L."/>
            <person name="Alfaro M."/>
            <person name="Sun H."/>
            <person name="Tritt A."/>
            <person name="Yoshinaga Y."/>
            <person name="Zwiers L.-H."/>
            <person name="Turgeon B."/>
            <person name="Goodwin S."/>
            <person name="Spatafora J."/>
            <person name="Crous P."/>
            <person name="Grigoriev I."/>
        </authorList>
    </citation>
    <scope>NUCLEOTIDE SEQUENCE</scope>
    <source>
        <strain evidence="16">CBS 115976</strain>
    </source>
</reference>
<dbReference type="PANTHER" id="PTHR45832:SF22">
    <property type="entry name" value="SERINE_THREONINE-PROTEIN KINASE SAMKA-RELATED"/>
    <property type="match status" value="1"/>
</dbReference>
<evidence type="ECO:0000256" key="6">
    <source>
        <dbReference type="ARBA" id="ARBA00022527"/>
    </source>
</evidence>
<dbReference type="GO" id="GO:0004674">
    <property type="term" value="F:protein serine/threonine kinase activity"/>
    <property type="evidence" value="ECO:0007669"/>
    <property type="project" value="UniProtKB-KW"/>
</dbReference>
<dbReference type="InterPro" id="IPR000095">
    <property type="entry name" value="CRIB_dom"/>
</dbReference>
<dbReference type="AlphaFoldDB" id="A0A6A6UE18"/>
<keyword evidence="10 13" id="KW-0067">ATP-binding</keyword>
<evidence type="ECO:0000256" key="2">
    <source>
        <dbReference type="ARBA" id="ARBA00008874"/>
    </source>
</evidence>
<keyword evidence="17" id="KW-1185">Reference proteome</keyword>
<dbReference type="InterPro" id="IPR011009">
    <property type="entry name" value="Kinase-like_dom_sf"/>
</dbReference>
<feature type="region of interest" description="Disordered" evidence="14">
    <location>
        <begin position="139"/>
        <end position="328"/>
    </location>
</feature>
<feature type="domain" description="Protein kinase" evidence="15">
    <location>
        <begin position="349"/>
        <end position="599"/>
    </location>
</feature>
<accession>A0A6A6UE18</accession>
<keyword evidence="7" id="KW-0808">Transferase</keyword>
<dbReference type="FunFam" id="1.10.510.10:FF:000011">
    <property type="entry name" value="Non-specific serine/threonine protein kinase"/>
    <property type="match status" value="1"/>
</dbReference>
<evidence type="ECO:0000313" key="17">
    <source>
        <dbReference type="Proteomes" id="UP000799302"/>
    </source>
</evidence>
<dbReference type="GO" id="GO:0005524">
    <property type="term" value="F:ATP binding"/>
    <property type="evidence" value="ECO:0007669"/>
    <property type="project" value="UniProtKB-UniRule"/>
</dbReference>
<dbReference type="Proteomes" id="UP000799302">
    <property type="component" value="Unassembled WGS sequence"/>
</dbReference>
<keyword evidence="9 16" id="KW-0418">Kinase</keyword>
<dbReference type="FunFam" id="3.30.200.20:FF:000705">
    <property type="entry name" value="Non-specific serine/threonine protein kinase"/>
    <property type="match status" value="1"/>
</dbReference>
<dbReference type="InterPro" id="IPR051931">
    <property type="entry name" value="PAK3-like"/>
</dbReference>
<dbReference type="PROSITE" id="PS00107">
    <property type="entry name" value="PROTEIN_KINASE_ATP"/>
    <property type="match status" value="1"/>
</dbReference>
<dbReference type="EC" id="2.7.11.1" evidence="3"/>
<evidence type="ECO:0000313" key="16">
    <source>
        <dbReference type="EMBL" id="KAF2670579.1"/>
    </source>
</evidence>
<evidence type="ECO:0000256" key="1">
    <source>
        <dbReference type="ARBA" id="ARBA00004496"/>
    </source>
</evidence>
<evidence type="ECO:0000256" key="7">
    <source>
        <dbReference type="ARBA" id="ARBA00022679"/>
    </source>
</evidence>
<evidence type="ECO:0000256" key="3">
    <source>
        <dbReference type="ARBA" id="ARBA00012513"/>
    </source>
</evidence>
<evidence type="ECO:0000259" key="15">
    <source>
        <dbReference type="PROSITE" id="PS50011"/>
    </source>
</evidence>
<comment type="similarity">
    <text evidence="2">Belongs to the protein kinase superfamily. STE Ser/Thr protein kinase family. STE20 subfamily.</text>
</comment>
<dbReference type="OrthoDB" id="248923at2759"/>
<evidence type="ECO:0000256" key="11">
    <source>
        <dbReference type="ARBA" id="ARBA00047899"/>
    </source>
</evidence>
<dbReference type="SUPFAM" id="SSF56112">
    <property type="entry name" value="Protein kinase-like (PK-like)"/>
    <property type="match status" value="1"/>
</dbReference>
<feature type="compositionally biased region" description="Pro residues" evidence="14">
    <location>
        <begin position="219"/>
        <end position="228"/>
    </location>
</feature>
<evidence type="ECO:0000256" key="13">
    <source>
        <dbReference type="PROSITE-ProRule" id="PRU10141"/>
    </source>
</evidence>
<comment type="catalytic activity">
    <reaction evidence="11">
        <text>L-threonyl-[protein] + ATP = O-phospho-L-threonyl-[protein] + ADP + H(+)</text>
        <dbReference type="Rhea" id="RHEA:46608"/>
        <dbReference type="Rhea" id="RHEA-COMP:11060"/>
        <dbReference type="Rhea" id="RHEA-COMP:11605"/>
        <dbReference type="ChEBI" id="CHEBI:15378"/>
        <dbReference type="ChEBI" id="CHEBI:30013"/>
        <dbReference type="ChEBI" id="CHEBI:30616"/>
        <dbReference type="ChEBI" id="CHEBI:61977"/>
        <dbReference type="ChEBI" id="CHEBI:456216"/>
        <dbReference type="EC" id="2.7.11.1"/>
    </reaction>
</comment>
<dbReference type="EMBL" id="MU004234">
    <property type="protein sequence ID" value="KAF2670579.1"/>
    <property type="molecule type" value="Genomic_DNA"/>
</dbReference>
<dbReference type="InterPro" id="IPR036936">
    <property type="entry name" value="CRIB_dom_sf"/>
</dbReference>
<dbReference type="PROSITE" id="PS50011">
    <property type="entry name" value="PROTEIN_KINASE_DOM"/>
    <property type="match status" value="1"/>
</dbReference>
<dbReference type="SMART" id="SM00220">
    <property type="entry name" value="S_TKc"/>
    <property type="match status" value="1"/>
</dbReference>
<keyword evidence="6" id="KW-0723">Serine/threonine-protein kinase</keyword>
<dbReference type="Gene3D" id="3.30.200.20">
    <property type="entry name" value="Phosphorylase Kinase, domain 1"/>
    <property type="match status" value="1"/>
</dbReference>
<dbReference type="SMART" id="SM00285">
    <property type="entry name" value="PBD"/>
    <property type="match status" value="1"/>
</dbReference>
<dbReference type="InterPro" id="IPR017441">
    <property type="entry name" value="Protein_kinase_ATP_BS"/>
</dbReference>
<gene>
    <name evidence="16" type="ORF">BT63DRAFT_371942</name>
</gene>
<dbReference type="PANTHER" id="PTHR45832">
    <property type="entry name" value="SERINE/THREONINE-PROTEIN KINASE SAMKA-RELATED-RELATED"/>
    <property type="match status" value="1"/>
</dbReference>
<keyword evidence="4" id="KW-0963">Cytoplasm</keyword>
<feature type="compositionally biased region" description="Polar residues" evidence="14">
    <location>
        <begin position="264"/>
        <end position="282"/>
    </location>
</feature>
<feature type="compositionally biased region" description="Polar residues" evidence="14">
    <location>
        <begin position="231"/>
        <end position="243"/>
    </location>
</feature>
<evidence type="ECO:0000256" key="5">
    <source>
        <dbReference type="ARBA" id="ARBA00022507"/>
    </source>
</evidence>